<dbReference type="AlphaFoldDB" id="A0A4P9WCP0"/>
<keyword evidence="2" id="KW-1185">Reference proteome</keyword>
<sequence>MTTLGNTNQIRLYASNGSASTSGAMRALSTQDSVSGPGNGALQVSGGIFVGMTTNVAGGLIVGSGNFGSMLTLNAASPVNVDLTQALVTTDNGTVDPGVSIDFSIGSHAAGAFCFVEAGIFRGEKGDARGLLTQNCTNVAYSKNGNVFIIFADPGDPVYISTDSSYEWTPFLNDGAQRVWGEAVVPNLIHQSQYPQLKMQQVPLAVDQA</sequence>
<evidence type="ECO:0000313" key="2">
    <source>
        <dbReference type="Proteomes" id="UP000269721"/>
    </source>
</evidence>
<reference evidence="2" key="1">
    <citation type="journal article" date="2018" name="Nat. Microbiol.">
        <title>Leveraging single-cell genomics to expand the fungal tree of life.</title>
        <authorList>
            <person name="Ahrendt S.R."/>
            <person name="Quandt C.A."/>
            <person name="Ciobanu D."/>
            <person name="Clum A."/>
            <person name="Salamov A."/>
            <person name="Andreopoulos B."/>
            <person name="Cheng J.F."/>
            <person name="Woyke T."/>
            <person name="Pelin A."/>
            <person name="Henrissat B."/>
            <person name="Reynolds N.K."/>
            <person name="Benny G.L."/>
            <person name="Smith M.E."/>
            <person name="James T.Y."/>
            <person name="Grigoriev I.V."/>
        </authorList>
    </citation>
    <scope>NUCLEOTIDE SEQUENCE [LARGE SCALE GENOMIC DNA]</scope>
</reference>
<dbReference type="EMBL" id="KZ996359">
    <property type="protein sequence ID" value="RKO88988.1"/>
    <property type="molecule type" value="Genomic_DNA"/>
</dbReference>
<accession>A0A4P9WCP0</accession>
<protein>
    <submittedName>
        <fullName evidence="1">Uncharacterized protein</fullName>
    </submittedName>
</protein>
<name>A0A4P9WCP0_9FUNG</name>
<organism evidence="1 2">
    <name type="scientific">Blyttiomyces helicus</name>
    <dbReference type="NCBI Taxonomy" id="388810"/>
    <lineage>
        <taxon>Eukaryota</taxon>
        <taxon>Fungi</taxon>
        <taxon>Fungi incertae sedis</taxon>
        <taxon>Chytridiomycota</taxon>
        <taxon>Chytridiomycota incertae sedis</taxon>
        <taxon>Chytridiomycetes</taxon>
        <taxon>Chytridiomycetes incertae sedis</taxon>
        <taxon>Blyttiomyces</taxon>
    </lineage>
</organism>
<dbReference type="OrthoDB" id="430547at2759"/>
<proteinExistence type="predicted"/>
<evidence type="ECO:0000313" key="1">
    <source>
        <dbReference type="EMBL" id="RKO88988.1"/>
    </source>
</evidence>
<gene>
    <name evidence="1" type="ORF">BDK51DRAFT_43862</name>
</gene>
<dbReference type="Proteomes" id="UP000269721">
    <property type="component" value="Unassembled WGS sequence"/>
</dbReference>